<dbReference type="AlphaFoldDB" id="A0A1M6VIU7"/>
<reference evidence="2" key="1">
    <citation type="submission" date="2016-11" db="EMBL/GenBank/DDBJ databases">
        <authorList>
            <person name="Varghese N."/>
            <person name="Submissions S."/>
        </authorList>
    </citation>
    <scope>NUCLEOTIDE SEQUENCE [LARGE SCALE GENOMIC DNA]</scope>
    <source>
        <strain evidence="2">DSM 16219</strain>
    </source>
</reference>
<gene>
    <name evidence="1" type="ORF">SAMN02745216_04129</name>
</gene>
<dbReference type="STRING" id="1121393.SAMN02745216_04129"/>
<protein>
    <submittedName>
        <fullName evidence="1">Uncharacterized protein</fullName>
    </submittedName>
</protein>
<evidence type="ECO:0000313" key="1">
    <source>
        <dbReference type="EMBL" id="SHK81477.1"/>
    </source>
</evidence>
<dbReference type="Proteomes" id="UP000183994">
    <property type="component" value="Unassembled WGS sequence"/>
</dbReference>
<accession>A0A1M6VIU7</accession>
<proteinExistence type="predicted"/>
<name>A0A1M6VIU7_9BACT</name>
<dbReference type="OrthoDB" id="5419766at2"/>
<keyword evidence="2" id="KW-1185">Reference proteome</keyword>
<evidence type="ECO:0000313" key="2">
    <source>
        <dbReference type="Proteomes" id="UP000183994"/>
    </source>
</evidence>
<sequence>MYSIKNDIAKNRLYVTIGVLKTRDSCNLVNSMLKRASRMRREFTLLLDLSAFRPTSELATQNICMGIDYMQKQGLGYVAKVSCPMEAMTDIDVSCIPYGMECQTAATAAEANKILDWWTAEQQAKGAMQEKGGVPAFQEYNPPDWVFLSPPD</sequence>
<dbReference type="EMBL" id="FQZU01000034">
    <property type="protein sequence ID" value="SHK81477.1"/>
    <property type="molecule type" value="Genomic_DNA"/>
</dbReference>
<dbReference type="RefSeq" id="WP_073478154.1">
    <property type="nucleotide sequence ID" value="NZ_FQZU01000034.1"/>
</dbReference>
<organism evidence="1 2">
    <name type="scientific">Desulfatibacillum alkenivorans DSM 16219</name>
    <dbReference type="NCBI Taxonomy" id="1121393"/>
    <lineage>
        <taxon>Bacteria</taxon>
        <taxon>Pseudomonadati</taxon>
        <taxon>Thermodesulfobacteriota</taxon>
        <taxon>Desulfobacteria</taxon>
        <taxon>Desulfobacterales</taxon>
        <taxon>Desulfatibacillaceae</taxon>
        <taxon>Desulfatibacillum</taxon>
    </lineage>
</organism>